<dbReference type="Gene3D" id="3.20.20.140">
    <property type="entry name" value="Metal-dependent hydrolases"/>
    <property type="match status" value="1"/>
</dbReference>
<dbReference type="GO" id="GO:0046872">
    <property type="term" value="F:metal ion binding"/>
    <property type="evidence" value="ECO:0007669"/>
    <property type="project" value="UniProtKB-KW"/>
</dbReference>
<keyword evidence="3 5" id="KW-0378">Hydrolase</keyword>
<dbReference type="GO" id="GO:0006046">
    <property type="term" value="P:N-acetylglucosamine catabolic process"/>
    <property type="evidence" value="ECO:0007669"/>
    <property type="project" value="TreeGrafter"/>
</dbReference>
<keyword evidence="2 8" id="KW-0479">Metal-binding</keyword>
<evidence type="ECO:0000256" key="4">
    <source>
        <dbReference type="ARBA" id="ARBA00023277"/>
    </source>
</evidence>
<dbReference type="InterPro" id="IPR011059">
    <property type="entry name" value="Metal-dep_hydrolase_composite"/>
</dbReference>
<comment type="cofactor">
    <cofactor evidence="8">
        <name>a divalent metal cation</name>
        <dbReference type="ChEBI" id="CHEBI:60240"/>
    </cofactor>
    <text evidence="8">Binds 1 divalent metal cation per subunit.</text>
</comment>
<dbReference type="PANTHER" id="PTHR11113:SF14">
    <property type="entry name" value="N-ACETYLGLUCOSAMINE-6-PHOSPHATE DEACETYLASE"/>
    <property type="match status" value="1"/>
</dbReference>
<feature type="domain" description="Amidohydrolase-related" evidence="9">
    <location>
        <begin position="52"/>
        <end position="342"/>
    </location>
</feature>
<keyword evidence="4 5" id="KW-0119">Carbohydrate metabolism</keyword>
<dbReference type="Pfam" id="PF01979">
    <property type="entry name" value="Amidohydro_1"/>
    <property type="match status" value="1"/>
</dbReference>
<dbReference type="PANTHER" id="PTHR11113">
    <property type="entry name" value="N-ACETYLGLUCOSAMINE-6-PHOSPHATE DEACETYLASE"/>
    <property type="match status" value="1"/>
</dbReference>
<feature type="binding site" evidence="8">
    <location>
        <position position="191"/>
    </location>
    <ligand>
        <name>Zn(2+)</name>
        <dbReference type="ChEBI" id="CHEBI:29105"/>
    </ligand>
</feature>
<geneLocation type="plasmid" evidence="10">
    <name>unnamed4</name>
</geneLocation>
<feature type="binding site" evidence="7">
    <location>
        <begin position="302"/>
        <end position="304"/>
    </location>
    <ligand>
        <name>substrate</name>
    </ligand>
</feature>
<evidence type="ECO:0000313" key="10">
    <source>
        <dbReference type="EMBL" id="XCC97719.1"/>
    </source>
</evidence>
<feature type="binding site" evidence="7">
    <location>
        <position position="223"/>
    </location>
    <ligand>
        <name>substrate</name>
    </ligand>
</feature>
<feature type="binding site" evidence="8">
    <location>
        <position position="125"/>
    </location>
    <ligand>
        <name>Zn(2+)</name>
        <dbReference type="ChEBI" id="CHEBI:29105"/>
    </ligand>
</feature>
<feature type="binding site" evidence="7">
    <location>
        <position position="136"/>
    </location>
    <ligand>
        <name>substrate</name>
    </ligand>
</feature>
<dbReference type="EMBL" id="CP123389">
    <property type="protein sequence ID" value="XCC97719.1"/>
    <property type="molecule type" value="Genomic_DNA"/>
</dbReference>
<dbReference type="AlphaFoldDB" id="A0AAU8AUJ1"/>
<protein>
    <submittedName>
        <fullName evidence="10">Amidohydrolase family protein</fullName>
    </submittedName>
</protein>
<evidence type="ECO:0000256" key="3">
    <source>
        <dbReference type="ARBA" id="ARBA00022801"/>
    </source>
</evidence>
<evidence type="ECO:0000256" key="1">
    <source>
        <dbReference type="ARBA" id="ARBA00010716"/>
    </source>
</evidence>
<dbReference type="InterPro" id="IPR032466">
    <property type="entry name" value="Metal_Hydrolase"/>
</dbReference>
<dbReference type="GO" id="GO:0008448">
    <property type="term" value="F:N-acetylglucosamine-6-phosphate deacetylase activity"/>
    <property type="evidence" value="ECO:0007669"/>
    <property type="project" value="InterPro"/>
</dbReference>
<evidence type="ECO:0000256" key="7">
    <source>
        <dbReference type="PIRSR" id="PIRSR038994-2"/>
    </source>
</evidence>
<dbReference type="InterPro" id="IPR003764">
    <property type="entry name" value="GlcNAc_6-P_deAcase"/>
</dbReference>
<reference evidence="10" key="1">
    <citation type="submission" date="2023-02" db="EMBL/GenBank/DDBJ databases">
        <title>Description and genomic characterization of Salipiger bruguierae sp. nov., isolated from the sediment of mangrove plant Bruguiera sexangula.</title>
        <authorList>
            <person name="Long M."/>
        </authorList>
    </citation>
    <scope>NUCLEOTIDE SEQUENCE</scope>
    <source>
        <strain evidence="10">H15</strain>
        <plasmid evidence="10">unnamed4</plasmid>
    </source>
</reference>
<dbReference type="InterPro" id="IPR006680">
    <property type="entry name" value="Amidohydro-rel"/>
</dbReference>
<dbReference type="SUPFAM" id="SSF51556">
    <property type="entry name" value="Metallo-dependent hydrolases"/>
    <property type="match status" value="1"/>
</dbReference>
<accession>A0AAU8AUJ1</accession>
<sequence>MSDLFLAATAWREGAFESDLLIETDGARITDIRPAPQGGATPLARRLRLAGPALTDLQVNGSGGRMLNSDPSAETIAHMVATQRQRGTGWILPTLITCEADRLARCVDAALEAWGLPGFLGLHVEGPHLNVARRGTHSAAFIRPLESATLDQMRRLRAAGIPVMLTLAPECVPTAMIRALADMGVVVSAGHSAADAAETCVGLDAGVSCFTHLFNAMPAMESRRPGILGTAINSDAFAGIIVDGQHVDYAMVALACRARPLPGRMFMVSDAMSTIGGPDHFELYGERIAVRGGALVNAAGALAGAHVDLVTCLRNGVTEVGLDLTEAYAMAALVPRDVMGLPRPALRTGMALDEVLFLDEDLARVTP</sequence>
<evidence type="ECO:0000259" key="9">
    <source>
        <dbReference type="Pfam" id="PF01979"/>
    </source>
</evidence>
<name>A0AAU8AUJ1_9RHOB</name>
<feature type="binding site" evidence="7">
    <location>
        <position position="246"/>
    </location>
    <ligand>
        <name>substrate</name>
    </ligand>
</feature>
<organism evidence="10">
    <name type="scientific">Alloyangia sp. H15</name>
    <dbReference type="NCBI Taxonomy" id="3029062"/>
    <lineage>
        <taxon>Bacteria</taxon>
        <taxon>Pseudomonadati</taxon>
        <taxon>Pseudomonadota</taxon>
        <taxon>Alphaproteobacteria</taxon>
        <taxon>Rhodobacterales</taxon>
        <taxon>Roseobacteraceae</taxon>
        <taxon>Alloyangia</taxon>
    </lineage>
</organism>
<evidence type="ECO:0000256" key="2">
    <source>
        <dbReference type="ARBA" id="ARBA00022723"/>
    </source>
</evidence>
<feature type="binding site" evidence="7">
    <location>
        <begin position="215"/>
        <end position="216"/>
    </location>
    <ligand>
        <name>substrate</name>
    </ligand>
</feature>
<keyword evidence="10" id="KW-0614">Plasmid</keyword>
<evidence type="ECO:0000256" key="5">
    <source>
        <dbReference type="PIRNR" id="PIRNR038994"/>
    </source>
</evidence>
<dbReference type="Gene3D" id="2.30.40.10">
    <property type="entry name" value="Urease, subunit C, domain 1"/>
    <property type="match status" value="1"/>
</dbReference>
<evidence type="ECO:0000256" key="8">
    <source>
        <dbReference type="PIRSR" id="PIRSR038994-3"/>
    </source>
</evidence>
<feature type="binding site" evidence="8">
    <location>
        <position position="212"/>
    </location>
    <ligand>
        <name>Zn(2+)</name>
        <dbReference type="ChEBI" id="CHEBI:29105"/>
    </ligand>
</feature>
<feature type="active site" description="Proton donor/acceptor" evidence="6">
    <location>
        <position position="270"/>
    </location>
</feature>
<evidence type="ECO:0000256" key="6">
    <source>
        <dbReference type="PIRSR" id="PIRSR038994-1"/>
    </source>
</evidence>
<gene>
    <name evidence="10" type="ORF">PVT71_27870</name>
</gene>
<comment type="similarity">
    <text evidence="1 5">Belongs to the metallo-dependent hydrolases superfamily. NagA family.</text>
</comment>
<proteinExistence type="inferred from homology"/>
<dbReference type="PIRSF" id="PIRSF038994">
    <property type="entry name" value="NagA"/>
    <property type="match status" value="1"/>
</dbReference>
<dbReference type="RefSeq" id="WP_353476610.1">
    <property type="nucleotide sequence ID" value="NZ_CP123389.1"/>
</dbReference>